<keyword evidence="1" id="KW-0472">Membrane</keyword>
<accession>X0TCL8</accession>
<dbReference type="AlphaFoldDB" id="X0TCL8"/>
<organism evidence="2">
    <name type="scientific">marine sediment metagenome</name>
    <dbReference type="NCBI Taxonomy" id="412755"/>
    <lineage>
        <taxon>unclassified sequences</taxon>
        <taxon>metagenomes</taxon>
        <taxon>ecological metagenomes</taxon>
    </lineage>
</organism>
<evidence type="ECO:0000256" key="1">
    <source>
        <dbReference type="SAM" id="Phobius"/>
    </source>
</evidence>
<reference evidence="2" key="1">
    <citation type="journal article" date="2014" name="Front. Microbiol.">
        <title>High frequency of phylogenetically diverse reductive dehalogenase-homologous genes in deep subseafloor sedimentary metagenomes.</title>
        <authorList>
            <person name="Kawai M."/>
            <person name="Futagami T."/>
            <person name="Toyoda A."/>
            <person name="Takaki Y."/>
            <person name="Nishi S."/>
            <person name="Hori S."/>
            <person name="Arai W."/>
            <person name="Tsubouchi T."/>
            <person name="Morono Y."/>
            <person name="Uchiyama I."/>
            <person name="Ito T."/>
            <person name="Fujiyama A."/>
            <person name="Inagaki F."/>
            <person name="Takami H."/>
        </authorList>
    </citation>
    <scope>NUCLEOTIDE SEQUENCE</scope>
    <source>
        <strain evidence="2">Expedition CK06-06</strain>
    </source>
</reference>
<dbReference type="EMBL" id="BARS01009378">
    <property type="protein sequence ID" value="GAF73820.1"/>
    <property type="molecule type" value="Genomic_DNA"/>
</dbReference>
<protein>
    <submittedName>
        <fullName evidence="2">Uncharacterized protein</fullName>
    </submittedName>
</protein>
<keyword evidence="1" id="KW-0812">Transmembrane</keyword>
<gene>
    <name evidence="2" type="ORF">S01H1_17649</name>
</gene>
<evidence type="ECO:0000313" key="2">
    <source>
        <dbReference type="EMBL" id="GAF73820.1"/>
    </source>
</evidence>
<feature type="non-terminal residue" evidence="2">
    <location>
        <position position="74"/>
    </location>
</feature>
<comment type="caution">
    <text evidence="2">The sequence shown here is derived from an EMBL/GenBank/DDBJ whole genome shotgun (WGS) entry which is preliminary data.</text>
</comment>
<feature type="transmembrane region" description="Helical" evidence="1">
    <location>
        <begin position="57"/>
        <end position="73"/>
    </location>
</feature>
<name>X0TCL8_9ZZZZ</name>
<keyword evidence="1" id="KW-1133">Transmembrane helix</keyword>
<feature type="transmembrane region" description="Helical" evidence="1">
    <location>
        <begin position="16"/>
        <end position="37"/>
    </location>
</feature>
<sequence length="74" mass="8148">MAQPQHTILEILAPHWWIGALAFGVSLVVTPVVRLVAYRTRLVDRPDDLLKPHGRPVAYLGGVAIYIGLLAGFF</sequence>
<proteinExistence type="predicted"/>